<keyword evidence="1" id="KW-0812">Transmembrane</keyword>
<dbReference type="RefSeq" id="WP_265767306.1">
    <property type="nucleotide sequence ID" value="NZ_JAGGJA010000014.1"/>
</dbReference>
<sequence>MIKNIIAVVIGIIVGGLVNMGIIMVGPSIIAPPEGVDVTNMNDLQKSMHLFEAKHFIFPFIAHALGTLIGALLTAKITVSHKMMLAMIIGVFFLIGGIANAFMLPAPMWFIIMDLLGAYLPMAWLGWKLSRQE</sequence>
<dbReference type="EMBL" id="JAGGJA010000014">
    <property type="protein sequence ID" value="MCW9708522.1"/>
    <property type="molecule type" value="Genomic_DNA"/>
</dbReference>
<evidence type="ECO:0000313" key="2">
    <source>
        <dbReference type="EMBL" id="MCW9708522.1"/>
    </source>
</evidence>
<accession>A0ABT3PRN1</accession>
<keyword evidence="1" id="KW-1133">Transmembrane helix</keyword>
<gene>
    <name evidence="2" type="ORF">J6I44_16790</name>
</gene>
<organism evidence="2 3">
    <name type="scientific">Fodinibius salsisoli</name>
    <dbReference type="NCBI Taxonomy" id="2820877"/>
    <lineage>
        <taxon>Bacteria</taxon>
        <taxon>Pseudomonadati</taxon>
        <taxon>Balneolota</taxon>
        <taxon>Balneolia</taxon>
        <taxon>Balneolales</taxon>
        <taxon>Balneolaceae</taxon>
        <taxon>Fodinibius</taxon>
    </lineage>
</organism>
<protein>
    <submittedName>
        <fullName evidence="2">Uncharacterized protein</fullName>
    </submittedName>
</protein>
<reference evidence="2 3" key="1">
    <citation type="submission" date="2021-03" db="EMBL/GenBank/DDBJ databases">
        <title>Aliifodinibius sp. nov., a new bacterium isolated from saline soil.</title>
        <authorList>
            <person name="Galisteo C."/>
            <person name="De La Haba R."/>
            <person name="Sanchez-Porro C."/>
            <person name="Ventosa A."/>
        </authorList>
    </citation>
    <scope>NUCLEOTIDE SEQUENCE [LARGE SCALE GENOMIC DNA]</scope>
    <source>
        <strain evidence="2 3">1BSP15-2V2</strain>
    </source>
</reference>
<comment type="caution">
    <text evidence="2">The sequence shown here is derived from an EMBL/GenBank/DDBJ whole genome shotgun (WGS) entry which is preliminary data.</text>
</comment>
<keyword evidence="1" id="KW-0472">Membrane</keyword>
<feature type="transmembrane region" description="Helical" evidence="1">
    <location>
        <begin position="85"/>
        <end position="103"/>
    </location>
</feature>
<dbReference type="Proteomes" id="UP001207918">
    <property type="component" value="Unassembled WGS sequence"/>
</dbReference>
<feature type="transmembrane region" description="Helical" evidence="1">
    <location>
        <begin position="7"/>
        <end position="31"/>
    </location>
</feature>
<keyword evidence="3" id="KW-1185">Reference proteome</keyword>
<feature type="transmembrane region" description="Helical" evidence="1">
    <location>
        <begin position="109"/>
        <end position="127"/>
    </location>
</feature>
<feature type="transmembrane region" description="Helical" evidence="1">
    <location>
        <begin position="56"/>
        <end position="73"/>
    </location>
</feature>
<proteinExistence type="predicted"/>
<evidence type="ECO:0000313" key="3">
    <source>
        <dbReference type="Proteomes" id="UP001207918"/>
    </source>
</evidence>
<name>A0ABT3PRN1_9BACT</name>
<evidence type="ECO:0000256" key="1">
    <source>
        <dbReference type="SAM" id="Phobius"/>
    </source>
</evidence>